<proteinExistence type="predicted"/>
<evidence type="ECO:0000313" key="3">
    <source>
        <dbReference type="Proteomes" id="UP000552700"/>
    </source>
</evidence>
<evidence type="ECO:0000313" key="2">
    <source>
        <dbReference type="EMBL" id="MBB6125872.1"/>
    </source>
</evidence>
<keyword evidence="3" id="KW-1185">Reference proteome</keyword>
<protein>
    <submittedName>
        <fullName evidence="2">Uncharacterized protein</fullName>
    </submittedName>
</protein>
<comment type="caution">
    <text evidence="2">The sequence shown here is derived from an EMBL/GenBank/DDBJ whole genome shotgun (WGS) entry which is preliminary data.</text>
</comment>
<feature type="compositionally biased region" description="Basic and acidic residues" evidence="1">
    <location>
        <begin position="34"/>
        <end position="47"/>
    </location>
</feature>
<feature type="compositionally biased region" description="Low complexity" evidence="1">
    <location>
        <begin position="1"/>
        <end position="15"/>
    </location>
</feature>
<name>A0A841J695_9SPHN</name>
<dbReference type="Proteomes" id="UP000552700">
    <property type="component" value="Unassembled WGS sequence"/>
</dbReference>
<organism evidence="2 3">
    <name type="scientific">Sphingobium subterraneum</name>
    <dbReference type="NCBI Taxonomy" id="627688"/>
    <lineage>
        <taxon>Bacteria</taxon>
        <taxon>Pseudomonadati</taxon>
        <taxon>Pseudomonadota</taxon>
        <taxon>Alphaproteobacteria</taxon>
        <taxon>Sphingomonadales</taxon>
        <taxon>Sphingomonadaceae</taxon>
        <taxon>Sphingobium</taxon>
    </lineage>
</organism>
<feature type="region of interest" description="Disordered" evidence="1">
    <location>
        <begin position="1"/>
        <end position="47"/>
    </location>
</feature>
<evidence type="ECO:0000256" key="1">
    <source>
        <dbReference type="SAM" id="MobiDB-lite"/>
    </source>
</evidence>
<dbReference type="RefSeq" id="WP_216314680.1">
    <property type="nucleotide sequence ID" value="NZ_JACIJP010000021.1"/>
</dbReference>
<sequence>MGFAAPIPAEELAAPNTPVRSSKFGQQHAAAKSKIAECPEGRWRRHA</sequence>
<accession>A0A841J695</accession>
<reference evidence="2 3" key="1">
    <citation type="submission" date="2020-08" db="EMBL/GenBank/DDBJ databases">
        <title>Genomic Encyclopedia of Type Strains, Phase IV (KMG-IV): sequencing the most valuable type-strain genomes for metagenomic binning, comparative biology and taxonomic classification.</title>
        <authorList>
            <person name="Goeker M."/>
        </authorList>
    </citation>
    <scope>NUCLEOTIDE SEQUENCE [LARGE SCALE GENOMIC DNA]</scope>
    <source>
        <strain evidence="2 3">DSM 102255</strain>
    </source>
</reference>
<gene>
    <name evidence="2" type="ORF">FHS92_003638</name>
</gene>
<dbReference type="AlphaFoldDB" id="A0A841J695"/>
<dbReference type="EMBL" id="JACIJP010000021">
    <property type="protein sequence ID" value="MBB6125872.1"/>
    <property type="molecule type" value="Genomic_DNA"/>
</dbReference>